<comment type="function">
    <text evidence="9">Core subunit of the mitochondrial membrane respiratory chain NADH dehydrogenase (Complex I) which catalyzes electron transfer from NADH through the respiratory chain, using ubiquinone as an electron acceptor. Essential for the catalytic activity of complex I.</text>
</comment>
<evidence type="ECO:0000256" key="9">
    <source>
        <dbReference type="RuleBase" id="RU003640"/>
    </source>
</evidence>
<evidence type="ECO:0000256" key="1">
    <source>
        <dbReference type="ARBA" id="ARBA00004370"/>
    </source>
</evidence>
<evidence type="ECO:0000256" key="8">
    <source>
        <dbReference type="ARBA" id="ARBA00049551"/>
    </source>
</evidence>
<keyword evidence="7 9" id="KW-0472">Membrane</keyword>
<dbReference type="AlphaFoldDB" id="A0A9E9FYS0"/>
<evidence type="ECO:0000256" key="2">
    <source>
        <dbReference type="ARBA" id="ARBA00008472"/>
    </source>
</evidence>
<protein>
    <recommendedName>
        <fullName evidence="3 9">NADH-ubiquinone oxidoreductase chain 3</fullName>
        <ecNumber evidence="9">7.1.1.2</ecNumber>
    </recommendedName>
</protein>
<dbReference type="PANTHER" id="PTHR11058">
    <property type="entry name" value="NADH-UBIQUINONE OXIDOREDUCTASE CHAIN 3"/>
    <property type="match status" value="1"/>
</dbReference>
<keyword evidence="5 9" id="KW-0812">Transmembrane</keyword>
<proteinExistence type="inferred from homology"/>
<keyword evidence="9 10" id="KW-0496">Mitochondrion</keyword>
<evidence type="ECO:0000256" key="6">
    <source>
        <dbReference type="ARBA" id="ARBA00022989"/>
    </source>
</evidence>
<keyword evidence="9" id="KW-0520">NAD</keyword>
<dbReference type="GO" id="GO:0008137">
    <property type="term" value="F:NADH dehydrogenase (ubiquinone) activity"/>
    <property type="evidence" value="ECO:0007669"/>
    <property type="project" value="UniProtKB-UniRule"/>
</dbReference>
<comment type="similarity">
    <text evidence="2 9">Belongs to the complex I subunit 3 family.</text>
</comment>
<dbReference type="Pfam" id="PF00507">
    <property type="entry name" value="Oxidored_q4"/>
    <property type="match status" value="1"/>
</dbReference>
<gene>
    <name evidence="10" type="primary">nad3</name>
</gene>
<organism evidence="10">
    <name type="scientific">Opisthoteuthis grimaldii</name>
    <dbReference type="NCBI Taxonomy" id="2932263"/>
    <lineage>
        <taxon>Eukaryota</taxon>
        <taxon>Metazoa</taxon>
        <taxon>Spiralia</taxon>
        <taxon>Lophotrochozoa</taxon>
        <taxon>Mollusca</taxon>
        <taxon>Cephalopoda</taxon>
        <taxon>Coleoidea</taxon>
        <taxon>Octopodiformes</taxon>
        <taxon>Octopoda</taxon>
        <taxon>Cirrata</taxon>
        <taxon>Opisthoteuthidae</taxon>
        <taxon>Opisthoteuthis</taxon>
    </lineage>
</organism>
<keyword evidence="9" id="KW-0249">Electron transport</keyword>
<feature type="transmembrane region" description="Helical" evidence="9">
    <location>
        <begin position="57"/>
        <end position="79"/>
    </location>
</feature>
<evidence type="ECO:0000313" key="10">
    <source>
        <dbReference type="EMBL" id="WAP91540.1"/>
    </source>
</evidence>
<keyword evidence="6 9" id="KW-1133">Transmembrane helix</keyword>
<keyword evidence="9" id="KW-1278">Translocase</keyword>
<dbReference type="GO" id="GO:0030964">
    <property type="term" value="C:NADH dehydrogenase complex"/>
    <property type="evidence" value="ECO:0007669"/>
    <property type="project" value="TreeGrafter"/>
</dbReference>
<dbReference type="InterPro" id="IPR000440">
    <property type="entry name" value="NADH_UbQ/plastoQ_OxRdtase_su3"/>
</dbReference>
<evidence type="ECO:0000256" key="4">
    <source>
        <dbReference type="ARBA" id="ARBA00022448"/>
    </source>
</evidence>
<dbReference type="PANTHER" id="PTHR11058:SF9">
    <property type="entry name" value="NADH-UBIQUINONE OXIDOREDUCTASE CHAIN 3"/>
    <property type="match status" value="1"/>
</dbReference>
<keyword evidence="4 9" id="KW-0813">Transport</keyword>
<keyword evidence="9" id="KW-0679">Respiratory chain</keyword>
<geneLocation type="mitochondrion" evidence="10"/>
<dbReference type="InterPro" id="IPR038430">
    <property type="entry name" value="NDAH_ubi_oxred_su3_sf"/>
</dbReference>
<evidence type="ECO:0000256" key="5">
    <source>
        <dbReference type="ARBA" id="ARBA00022692"/>
    </source>
</evidence>
<dbReference type="GO" id="GO:0031966">
    <property type="term" value="C:mitochondrial membrane"/>
    <property type="evidence" value="ECO:0007669"/>
    <property type="project" value="UniProtKB-SubCell"/>
</dbReference>
<dbReference type="EC" id="7.1.1.2" evidence="9"/>
<comment type="subcellular location">
    <subcellularLocation>
        <location evidence="1">Membrane</location>
    </subcellularLocation>
    <subcellularLocation>
        <location evidence="9">Mitochondrion membrane</location>
        <topology evidence="9">Multi-pass membrane protein</topology>
    </subcellularLocation>
</comment>
<accession>A0A9E9FYS0</accession>
<dbReference type="Gene3D" id="1.20.58.1610">
    <property type="entry name" value="NADH:ubiquinone/plastoquinone oxidoreductase, chain 3"/>
    <property type="match status" value="1"/>
</dbReference>
<feature type="transmembrane region" description="Helical" evidence="9">
    <location>
        <begin position="91"/>
        <end position="108"/>
    </location>
</feature>
<keyword evidence="9" id="KW-0830">Ubiquinone</keyword>
<reference evidence="10" key="1">
    <citation type="submission" date="2022-04" db="EMBL/GenBank/DDBJ databases">
        <title>Genome skimming elucidates the evolutionary history of Octopodiformes.</title>
        <authorList>
            <person name="Taite M."/>
            <person name="Fernandez-Alvarez F."/>
            <person name="Braid H."/>
            <person name="Bush S."/>
            <person name="Bolstad K."/>
            <person name="Drewery J."/>
            <person name="Mills S."/>
            <person name="Strugnell J."/>
            <person name="Vecchione M."/>
            <person name="Villanueva R."/>
            <person name="Voight J."/>
            <person name="Allcock A.L."/>
        </authorList>
    </citation>
    <scope>NUCLEOTIDE SEQUENCE</scope>
    <source>
        <strain evidence="10">A201666</strain>
    </source>
</reference>
<name>A0A9E9FYS0_9MOLL</name>
<evidence type="ECO:0000256" key="7">
    <source>
        <dbReference type="ARBA" id="ARBA00023136"/>
    </source>
</evidence>
<dbReference type="EMBL" id="ON367812">
    <property type="protein sequence ID" value="WAP91540.1"/>
    <property type="molecule type" value="Genomic_DNA"/>
</dbReference>
<comment type="catalytic activity">
    <reaction evidence="8 9">
        <text>a ubiquinone + NADH + 5 H(+)(in) = a ubiquinol + NAD(+) + 4 H(+)(out)</text>
        <dbReference type="Rhea" id="RHEA:29091"/>
        <dbReference type="Rhea" id="RHEA-COMP:9565"/>
        <dbReference type="Rhea" id="RHEA-COMP:9566"/>
        <dbReference type="ChEBI" id="CHEBI:15378"/>
        <dbReference type="ChEBI" id="CHEBI:16389"/>
        <dbReference type="ChEBI" id="CHEBI:17976"/>
        <dbReference type="ChEBI" id="CHEBI:57540"/>
        <dbReference type="ChEBI" id="CHEBI:57945"/>
        <dbReference type="EC" id="7.1.1.2"/>
    </reaction>
</comment>
<evidence type="ECO:0000256" key="3">
    <source>
        <dbReference type="ARBA" id="ARBA00021007"/>
    </source>
</evidence>
<sequence>MIMIMMFMTFLFLLNCILLSINILISKFSQKDREKSSPFECGFDTSSHTRSPFSMRFFLLAVIFLVFDIEIILLIPISINMISSPSTDQVSSTMIFLLILLFGLIHEWNQGSLNWL</sequence>
<feature type="transmembrane region" description="Helical" evidence="9">
    <location>
        <begin position="6"/>
        <end position="25"/>
    </location>
</feature>